<reference evidence="2 3" key="1">
    <citation type="submission" date="2021-01" db="EMBL/GenBank/DDBJ databases">
        <title>Genomic Encyclopedia of Type Strains, Phase IV (KMG-IV): sequencing the most valuable type-strain genomes for metagenomic binning, comparative biology and taxonomic classification.</title>
        <authorList>
            <person name="Goeker M."/>
        </authorList>
    </citation>
    <scope>NUCLEOTIDE SEQUENCE [LARGE SCALE GENOMIC DNA]</scope>
    <source>
        <strain evidence="2 3">DSM 27382</strain>
    </source>
</reference>
<protein>
    <submittedName>
        <fullName evidence="2">Uncharacterized protein</fullName>
    </submittedName>
</protein>
<feature type="transmembrane region" description="Helical" evidence="1">
    <location>
        <begin position="43"/>
        <end position="60"/>
    </location>
</feature>
<dbReference type="EMBL" id="JAFBEH010000018">
    <property type="protein sequence ID" value="MBM7642738.1"/>
    <property type="molecule type" value="Genomic_DNA"/>
</dbReference>
<proteinExistence type="predicted"/>
<comment type="caution">
    <text evidence="2">The sequence shown here is derived from an EMBL/GenBank/DDBJ whole genome shotgun (WGS) entry which is preliminary data.</text>
</comment>
<keyword evidence="1" id="KW-1133">Transmembrane helix</keyword>
<evidence type="ECO:0000313" key="3">
    <source>
        <dbReference type="Proteomes" id="UP000697472"/>
    </source>
</evidence>
<evidence type="ECO:0000256" key="1">
    <source>
        <dbReference type="SAM" id="Phobius"/>
    </source>
</evidence>
<accession>A0ABS2PRS5</accession>
<organism evidence="2 3">
    <name type="scientific">Streptococcus loxodontisalivarius</name>
    <dbReference type="NCBI Taxonomy" id="1349415"/>
    <lineage>
        <taxon>Bacteria</taxon>
        <taxon>Bacillati</taxon>
        <taxon>Bacillota</taxon>
        <taxon>Bacilli</taxon>
        <taxon>Lactobacillales</taxon>
        <taxon>Streptococcaceae</taxon>
        <taxon>Streptococcus</taxon>
    </lineage>
</organism>
<dbReference type="Proteomes" id="UP000697472">
    <property type="component" value="Unassembled WGS sequence"/>
</dbReference>
<keyword evidence="3" id="KW-1185">Reference proteome</keyword>
<gene>
    <name evidence="2" type="ORF">JOC28_001035</name>
</gene>
<dbReference type="RefSeq" id="WP_205009576.1">
    <property type="nucleotide sequence ID" value="NZ_JAFBEH010000018.1"/>
</dbReference>
<keyword evidence="1" id="KW-0812">Transmembrane</keyword>
<sequence length="61" mass="7092">MSNEKSLEKAKDSLDELASEVSRSFEMKYEEYQQGKQHIKNSFFILLLLVIAGIGAYLMYR</sequence>
<keyword evidence="1" id="KW-0472">Membrane</keyword>
<evidence type="ECO:0000313" key="2">
    <source>
        <dbReference type="EMBL" id="MBM7642738.1"/>
    </source>
</evidence>
<name>A0ABS2PRS5_9STRE</name>